<dbReference type="InParanoid" id="J0CUU2"/>
<evidence type="ECO:0000313" key="1">
    <source>
        <dbReference type="EMBL" id="EJD34132.1"/>
    </source>
</evidence>
<protein>
    <submittedName>
        <fullName evidence="1">Uncharacterized protein</fullName>
    </submittedName>
</protein>
<organism evidence="1 2">
    <name type="scientific">Auricularia subglabra (strain TFB-10046 / SS5)</name>
    <name type="common">White-rot fungus</name>
    <name type="synonym">Auricularia delicata (strain TFB10046)</name>
    <dbReference type="NCBI Taxonomy" id="717982"/>
    <lineage>
        <taxon>Eukaryota</taxon>
        <taxon>Fungi</taxon>
        <taxon>Dikarya</taxon>
        <taxon>Basidiomycota</taxon>
        <taxon>Agaricomycotina</taxon>
        <taxon>Agaricomycetes</taxon>
        <taxon>Auriculariales</taxon>
        <taxon>Auriculariaceae</taxon>
        <taxon>Auricularia</taxon>
    </lineage>
</organism>
<sequence>MQSLSASRSWRTQPLALLGLTPLLRMLLRLVPLLRAPLCLTLLTPVLLDLATQPLALLGLVLLLRACPSDSQRRRLRSSDTALHPILLVSQCRWQRGRWCTLRALLARGVGAALHFVLFTAVQCRRPAGHQACRSSPAGSN</sequence>
<accession>J0CUU2</accession>
<keyword evidence="2" id="KW-1185">Reference proteome</keyword>
<dbReference type="Proteomes" id="UP000006514">
    <property type="component" value="Unassembled WGS sequence"/>
</dbReference>
<reference evidence="2" key="1">
    <citation type="journal article" date="2012" name="Science">
        <title>The Paleozoic origin of enzymatic lignin decomposition reconstructed from 31 fungal genomes.</title>
        <authorList>
            <person name="Floudas D."/>
            <person name="Binder M."/>
            <person name="Riley R."/>
            <person name="Barry K."/>
            <person name="Blanchette R.A."/>
            <person name="Henrissat B."/>
            <person name="Martinez A.T."/>
            <person name="Otillar R."/>
            <person name="Spatafora J.W."/>
            <person name="Yadav J.S."/>
            <person name="Aerts A."/>
            <person name="Benoit I."/>
            <person name="Boyd A."/>
            <person name="Carlson A."/>
            <person name="Copeland A."/>
            <person name="Coutinho P.M."/>
            <person name="de Vries R.P."/>
            <person name="Ferreira P."/>
            <person name="Findley K."/>
            <person name="Foster B."/>
            <person name="Gaskell J."/>
            <person name="Glotzer D."/>
            <person name="Gorecki P."/>
            <person name="Heitman J."/>
            <person name="Hesse C."/>
            <person name="Hori C."/>
            <person name="Igarashi K."/>
            <person name="Jurgens J.A."/>
            <person name="Kallen N."/>
            <person name="Kersten P."/>
            <person name="Kohler A."/>
            <person name="Kuees U."/>
            <person name="Kumar T.K.A."/>
            <person name="Kuo A."/>
            <person name="LaButti K."/>
            <person name="Larrondo L.F."/>
            <person name="Lindquist E."/>
            <person name="Ling A."/>
            <person name="Lombard V."/>
            <person name="Lucas S."/>
            <person name="Lundell T."/>
            <person name="Martin R."/>
            <person name="McLaughlin D.J."/>
            <person name="Morgenstern I."/>
            <person name="Morin E."/>
            <person name="Murat C."/>
            <person name="Nagy L.G."/>
            <person name="Nolan M."/>
            <person name="Ohm R.A."/>
            <person name="Patyshakuliyeva A."/>
            <person name="Rokas A."/>
            <person name="Ruiz-Duenas F.J."/>
            <person name="Sabat G."/>
            <person name="Salamov A."/>
            <person name="Samejima M."/>
            <person name="Schmutz J."/>
            <person name="Slot J.C."/>
            <person name="St John F."/>
            <person name="Stenlid J."/>
            <person name="Sun H."/>
            <person name="Sun S."/>
            <person name="Syed K."/>
            <person name="Tsang A."/>
            <person name="Wiebenga A."/>
            <person name="Young D."/>
            <person name="Pisabarro A."/>
            <person name="Eastwood D.C."/>
            <person name="Martin F."/>
            <person name="Cullen D."/>
            <person name="Grigoriev I.V."/>
            <person name="Hibbett D.S."/>
        </authorList>
    </citation>
    <scope>NUCLEOTIDE SEQUENCE [LARGE SCALE GENOMIC DNA]</scope>
    <source>
        <strain evidence="2">TFB10046</strain>
    </source>
</reference>
<gene>
    <name evidence="1" type="ORF">AURDEDRAFT_176810</name>
</gene>
<name>J0CUU2_AURST</name>
<dbReference type="AlphaFoldDB" id="J0CUU2"/>
<dbReference type="EMBL" id="JH687995">
    <property type="protein sequence ID" value="EJD34132.1"/>
    <property type="molecule type" value="Genomic_DNA"/>
</dbReference>
<proteinExistence type="predicted"/>
<dbReference type="KEGG" id="adl:AURDEDRAFT_176810"/>
<evidence type="ECO:0000313" key="2">
    <source>
        <dbReference type="Proteomes" id="UP000006514"/>
    </source>
</evidence>